<evidence type="ECO:0000313" key="3">
    <source>
        <dbReference type="Proteomes" id="UP001498476"/>
    </source>
</evidence>
<evidence type="ECO:0000256" key="1">
    <source>
        <dbReference type="SAM" id="MobiDB-lite"/>
    </source>
</evidence>
<dbReference type="EMBL" id="JAZAVJ010000269">
    <property type="protein sequence ID" value="KAK7402987.1"/>
    <property type="molecule type" value="Genomic_DNA"/>
</dbReference>
<reference evidence="2 3" key="1">
    <citation type="journal article" date="2025" name="Microbiol. Resour. Announc.">
        <title>Draft genome sequences for Neonectria magnoliae and Neonectria punicea, canker pathogens of Liriodendron tulipifera and Acer saccharum in West Virginia.</title>
        <authorList>
            <person name="Petronek H.M."/>
            <person name="Kasson M.T."/>
            <person name="Metheny A.M."/>
            <person name="Stauder C.M."/>
            <person name="Lovett B."/>
            <person name="Lynch S.C."/>
            <person name="Garnas J.R."/>
            <person name="Kasson L.R."/>
            <person name="Stajich J.E."/>
        </authorList>
    </citation>
    <scope>NUCLEOTIDE SEQUENCE [LARGE SCALE GENOMIC DNA]</scope>
    <source>
        <strain evidence="2 3">NRRL 64653</strain>
    </source>
</reference>
<proteinExistence type="predicted"/>
<keyword evidence="3" id="KW-1185">Reference proteome</keyword>
<protein>
    <recommendedName>
        <fullName evidence="4">DRBM domain-containing protein</fullName>
    </recommendedName>
</protein>
<feature type="region of interest" description="Disordered" evidence="1">
    <location>
        <begin position="66"/>
        <end position="151"/>
    </location>
</feature>
<comment type="caution">
    <text evidence="2">The sequence shown here is derived from an EMBL/GenBank/DDBJ whole genome shotgun (WGS) entry which is preliminary data.</text>
</comment>
<sequence length="276" mass="30596">MPPGMPVEEHLIDPATGYSRFRVYYTLPGGRGRFPRQGFGYKAGETASSFSQKKKAKQFAAKCALAGLRGPHPSDAVIEDDDDADDDYVDASDSGPDIDSDSEGSSHYYEVGGGDSDDDDNYDCDGSEDDKIDSHRPVNHPPPSVQHSPERKKLKIADPEMQNGAPIRPPQGLKQQYTSLPSDISLFKRVEVLCKKLGIDIPRYHVKGETNGLYSGRPRCWVDGLMPDNLGHVQDVQSEFEAKALMAEEVLVWLKGEERKRESQHALGKKFDKLMT</sequence>
<evidence type="ECO:0008006" key="4">
    <source>
        <dbReference type="Google" id="ProtNLM"/>
    </source>
</evidence>
<dbReference type="Proteomes" id="UP001498476">
    <property type="component" value="Unassembled WGS sequence"/>
</dbReference>
<name>A0ABR1GM80_9HYPO</name>
<accession>A0ABR1GM80</accession>
<feature type="compositionally biased region" description="Acidic residues" evidence="1">
    <location>
        <begin position="77"/>
        <end position="102"/>
    </location>
</feature>
<organism evidence="2 3">
    <name type="scientific">Neonectria punicea</name>
    <dbReference type="NCBI Taxonomy" id="979145"/>
    <lineage>
        <taxon>Eukaryota</taxon>
        <taxon>Fungi</taxon>
        <taxon>Dikarya</taxon>
        <taxon>Ascomycota</taxon>
        <taxon>Pezizomycotina</taxon>
        <taxon>Sordariomycetes</taxon>
        <taxon>Hypocreomycetidae</taxon>
        <taxon>Hypocreales</taxon>
        <taxon>Nectriaceae</taxon>
        <taxon>Neonectria</taxon>
    </lineage>
</organism>
<feature type="compositionally biased region" description="Acidic residues" evidence="1">
    <location>
        <begin position="115"/>
        <end position="131"/>
    </location>
</feature>
<gene>
    <name evidence="2" type="ORF">QQX98_011263</name>
</gene>
<evidence type="ECO:0000313" key="2">
    <source>
        <dbReference type="EMBL" id="KAK7402987.1"/>
    </source>
</evidence>